<dbReference type="KEGG" id="llh:I41_17080"/>
<accession>A0A517TVX7</accession>
<proteinExistence type="predicted"/>
<sequence length="506" mass="52864">MGNNLRSRIVAFLGTTLVVCGLLTSGSVHGQGLLYSFETPDDLDTPDLNEGLEGWDLSGFGTAIGVNTSTNGASQGTHSMRVEKAPGFSWDVNTSVSSGDIYDKFNTVAANLAGYTLDFDVTLTPDSFSAVSAPGSFFLMNVAANSDSPNFPSVFNVTPNLLNQIGKFPVSIPMTSLPVAENSSYYQLNIGSNSTHTAGPNGEGIRYYVDNIRFTALPTFVETKLFSWETPDNPETAVNEQYEGWTEGFNPGHVHSISTLGATDGTSTLQIDRTGVSSGFSWGSQFTISGGAANPAGQAIIDQLVAGINGATSIAFDVRFDDSFPNSPTFTKFGLHVTDHRADDSFSFFGGEGPSFNGVQTIGDTATVTIPLTSLVDGTRGSLASAGLTVGTDFLRIGISTNTSGGGIYQIDNFRLLSVAPTLAADFNDDTKVDAADLAIWKSGFGSNATGDADGDGDSDGADYLVWQREFGSGVTANAAVGAVPEPSSLALAAGLMMAAAAFRRR</sequence>
<protein>
    <recommendedName>
        <fullName evidence="3">PEP-CTERM protein-sorting domain-containing protein</fullName>
    </recommendedName>
</protein>
<organism evidence="1 2">
    <name type="scientific">Lacipirellula limnantheis</name>
    <dbReference type="NCBI Taxonomy" id="2528024"/>
    <lineage>
        <taxon>Bacteria</taxon>
        <taxon>Pseudomonadati</taxon>
        <taxon>Planctomycetota</taxon>
        <taxon>Planctomycetia</taxon>
        <taxon>Pirellulales</taxon>
        <taxon>Lacipirellulaceae</taxon>
        <taxon>Lacipirellula</taxon>
    </lineage>
</organism>
<dbReference type="EMBL" id="CP036339">
    <property type="protein sequence ID" value="QDT72528.1"/>
    <property type="molecule type" value="Genomic_DNA"/>
</dbReference>
<keyword evidence="2" id="KW-1185">Reference proteome</keyword>
<evidence type="ECO:0000313" key="1">
    <source>
        <dbReference type="EMBL" id="QDT72528.1"/>
    </source>
</evidence>
<dbReference type="Proteomes" id="UP000317909">
    <property type="component" value="Chromosome"/>
</dbReference>
<dbReference type="RefSeq" id="WP_145432088.1">
    <property type="nucleotide sequence ID" value="NZ_CP036339.1"/>
</dbReference>
<reference evidence="1 2" key="1">
    <citation type="submission" date="2019-02" db="EMBL/GenBank/DDBJ databases">
        <title>Deep-cultivation of Planctomycetes and their phenomic and genomic characterization uncovers novel biology.</title>
        <authorList>
            <person name="Wiegand S."/>
            <person name="Jogler M."/>
            <person name="Boedeker C."/>
            <person name="Pinto D."/>
            <person name="Vollmers J."/>
            <person name="Rivas-Marin E."/>
            <person name="Kohn T."/>
            <person name="Peeters S.H."/>
            <person name="Heuer A."/>
            <person name="Rast P."/>
            <person name="Oberbeckmann S."/>
            <person name="Bunk B."/>
            <person name="Jeske O."/>
            <person name="Meyerdierks A."/>
            <person name="Storesund J.E."/>
            <person name="Kallscheuer N."/>
            <person name="Luecker S."/>
            <person name="Lage O.M."/>
            <person name="Pohl T."/>
            <person name="Merkel B.J."/>
            <person name="Hornburger P."/>
            <person name="Mueller R.-W."/>
            <person name="Bruemmer F."/>
            <person name="Labrenz M."/>
            <person name="Spormann A.M."/>
            <person name="Op den Camp H."/>
            <person name="Overmann J."/>
            <person name="Amann R."/>
            <person name="Jetten M.S.M."/>
            <person name="Mascher T."/>
            <person name="Medema M.H."/>
            <person name="Devos D.P."/>
            <person name="Kaster A.-K."/>
            <person name="Ovreas L."/>
            <person name="Rohde M."/>
            <person name="Galperin M.Y."/>
            <person name="Jogler C."/>
        </authorList>
    </citation>
    <scope>NUCLEOTIDE SEQUENCE [LARGE SCALE GENOMIC DNA]</scope>
    <source>
        <strain evidence="1 2">I41</strain>
    </source>
</reference>
<gene>
    <name evidence="1" type="ORF">I41_17080</name>
</gene>
<dbReference type="AlphaFoldDB" id="A0A517TVX7"/>
<name>A0A517TVX7_9BACT</name>
<evidence type="ECO:0000313" key="2">
    <source>
        <dbReference type="Proteomes" id="UP000317909"/>
    </source>
</evidence>
<evidence type="ECO:0008006" key="3">
    <source>
        <dbReference type="Google" id="ProtNLM"/>
    </source>
</evidence>
<dbReference type="OrthoDB" id="237017at2"/>